<reference evidence="2 3" key="1">
    <citation type="journal article" date="2014" name="BMC Microbiol.">
        <title>The oxygen-independent metabolism of cyclic monoterpenes in Castellaniella defragrans 65Phen.</title>
        <authorList>
            <person name="Petasch J."/>
            <person name="Disch E.M."/>
            <person name="Markert S."/>
            <person name="Becher D."/>
            <person name="Schweder T."/>
            <person name="Huttel B."/>
            <person name="Reinhardt R."/>
            <person name="Harder J."/>
        </authorList>
    </citation>
    <scope>NUCLEOTIDE SEQUENCE [LARGE SCALE GENOMIC DNA]</scope>
    <source>
        <strain evidence="2">65Phen</strain>
    </source>
</reference>
<organism evidence="2 3">
    <name type="scientific">Castellaniella defragrans (strain DSM 12143 / CCUG 39792 / 65Phen)</name>
    <name type="common">Alcaligenes defragrans</name>
    <dbReference type="NCBI Taxonomy" id="1437824"/>
    <lineage>
        <taxon>Bacteria</taxon>
        <taxon>Pseudomonadati</taxon>
        <taxon>Pseudomonadota</taxon>
        <taxon>Betaproteobacteria</taxon>
        <taxon>Burkholderiales</taxon>
        <taxon>Alcaligenaceae</taxon>
        <taxon>Castellaniella</taxon>
    </lineage>
</organism>
<evidence type="ECO:0000313" key="2">
    <source>
        <dbReference type="EMBL" id="CDM24877.1"/>
    </source>
</evidence>
<protein>
    <submittedName>
        <fullName evidence="2">Uncharacterized protein</fullName>
    </submittedName>
</protein>
<name>W8X4K3_CASD6</name>
<dbReference type="HOGENOM" id="CLU_2732608_0_0_4"/>
<dbReference type="AlphaFoldDB" id="W8X4K3"/>
<dbReference type="EMBL" id="HG916765">
    <property type="protein sequence ID" value="CDM24877.1"/>
    <property type="molecule type" value="Genomic_DNA"/>
</dbReference>
<proteinExistence type="predicted"/>
<feature type="region of interest" description="Disordered" evidence="1">
    <location>
        <begin position="1"/>
        <end position="40"/>
    </location>
</feature>
<accession>W8X4K3</accession>
<dbReference type="Proteomes" id="UP000019805">
    <property type="component" value="Chromosome"/>
</dbReference>
<gene>
    <name evidence="2" type="ORF">BN940_12101</name>
</gene>
<evidence type="ECO:0000256" key="1">
    <source>
        <dbReference type="SAM" id="MobiDB-lite"/>
    </source>
</evidence>
<feature type="compositionally biased region" description="Low complexity" evidence="1">
    <location>
        <begin position="21"/>
        <end position="33"/>
    </location>
</feature>
<keyword evidence="3" id="KW-1185">Reference proteome</keyword>
<dbReference type="STRING" id="1437824.BN940_12101"/>
<dbReference type="KEGG" id="cdn:BN940_12101"/>
<evidence type="ECO:0000313" key="3">
    <source>
        <dbReference type="Proteomes" id="UP000019805"/>
    </source>
</evidence>
<sequence length="71" mass="7656">MVLHERAPSVVASRSRRRPAGRASPAGGRLPPARNLPGRRVSGGMASPLFLTVGDTMIGAWRGWAECSFRR</sequence>